<dbReference type="InterPro" id="IPR019510">
    <property type="entry name" value="AKAP7-like_phosphoesterase"/>
</dbReference>
<protein>
    <recommendedName>
        <fullName evidence="1">A-kinase anchor protein 7-like phosphoesterase domain-containing protein</fullName>
    </recommendedName>
</protein>
<proteinExistence type="predicted"/>
<evidence type="ECO:0000313" key="3">
    <source>
        <dbReference type="Proteomes" id="UP000053831"/>
    </source>
</evidence>
<dbReference type="PANTHER" id="PTHR13360">
    <property type="entry name" value="ACTIVATING SIGNAL COINTEGRATOR 1 COMPLEX SUBUNIT 1"/>
    <property type="match status" value="1"/>
</dbReference>
<comment type="caution">
    <text evidence="2">The sequence shown here is derived from an EMBL/GenBank/DDBJ whole genome shotgun (WGS) entry which is preliminary data.</text>
</comment>
<gene>
    <name evidence="2" type="ORF">ESCO_001018</name>
</gene>
<feature type="domain" description="A-kinase anchor protein 7-like phosphoesterase" evidence="1">
    <location>
        <begin position="11"/>
        <end position="249"/>
    </location>
</feature>
<dbReference type="InterPro" id="IPR009210">
    <property type="entry name" value="ASCC1"/>
</dbReference>
<dbReference type="GO" id="GO:0006355">
    <property type="term" value="P:regulation of DNA-templated transcription"/>
    <property type="evidence" value="ECO:0007669"/>
    <property type="project" value="TreeGrafter"/>
</dbReference>
<dbReference type="AlphaFoldDB" id="A0A0M8MXG0"/>
<name>A0A0M8MXG0_ESCWE</name>
<dbReference type="Gene3D" id="3.90.1140.10">
    <property type="entry name" value="Cyclic phosphodiesterase"/>
    <property type="match status" value="1"/>
</dbReference>
<dbReference type="Proteomes" id="UP000053831">
    <property type="component" value="Unassembled WGS sequence"/>
</dbReference>
<dbReference type="GO" id="GO:0005634">
    <property type="term" value="C:nucleus"/>
    <property type="evidence" value="ECO:0007669"/>
    <property type="project" value="TreeGrafter"/>
</dbReference>
<reference evidence="2 3" key="1">
    <citation type="submission" date="2015-07" db="EMBL/GenBank/DDBJ databases">
        <title>The genome of the fungus Escovopsis weberi, a specialized disease agent of ant agriculture.</title>
        <authorList>
            <person name="de Man T.J."/>
            <person name="Stajich J.E."/>
            <person name="Kubicek C.P."/>
            <person name="Chenthamara K."/>
            <person name="Atanasova L."/>
            <person name="Druzhinina I.S."/>
            <person name="Birnbaum S."/>
            <person name="Barribeau S.M."/>
            <person name="Teiling C."/>
            <person name="Suen G."/>
            <person name="Currie C."/>
            <person name="Gerardo N.M."/>
        </authorList>
    </citation>
    <scope>NUCLEOTIDE SEQUENCE [LARGE SCALE GENOMIC DNA]</scope>
</reference>
<dbReference type="STRING" id="150374.A0A0M8MXG0"/>
<dbReference type="Pfam" id="PF10469">
    <property type="entry name" value="AKAP7_NLS"/>
    <property type="match status" value="1"/>
</dbReference>
<dbReference type="GO" id="GO:0006307">
    <property type="term" value="P:DNA alkylation repair"/>
    <property type="evidence" value="ECO:0007669"/>
    <property type="project" value="InterPro"/>
</dbReference>
<dbReference type="PANTHER" id="PTHR13360:SF1">
    <property type="entry name" value="ACTIVATING SIGNAL COINTEGRATOR 1 COMPLEX SUBUNIT 1"/>
    <property type="match status" value="1"/>
</dbReference>
<sequence length="249" mass="26939">MPPRSPPRSPPTHFLCIPLAGAQLARSLSSFRADVTSVTSFGLPEDAVRPLGTLHLTLGVMALKGDSVDRAVELLRGLRLGDMLREARAACSAPRPLGDGEDGVVLPVSGCRGGPGPSKLAVSIRGLRSMQPAAKAAVLYAAPKDAEGILYDFCHRLRKPFRDSGLMVDEGRPLLLHATLFNTIYARSKGRSRGKERLTVDARQVLSRYEDFVWAEDLPLTHVAICRMGAKRIEGTDDAAYEVEAEIDL</sequence>
<dbReference type="EMBL" id="LGSR01000020">
    <property type="protein sequence ID" value="KOS18797.1"/>
    <property type="molecule type" value="Genomic_DNA"/>
</dbReference>
<keyword evidence="3" id="KW-1185">Reference proteome</keyword>
<organism evidence="2 3">
    <name type="scientific">Escovopsis weberi</name>
    <dbReference type="NCBI Taxonomy" id="150374"/>
    <lineage>
        <taxon>Eukaryota</taxon>
        <taxon>Fungi</taxon>
        <taxon>Dikarya</taxon>
        <taxon>Ascomycota</taxon>
        <taxon>Pezizomycotina</taxon>
        <taxon>Sordariomycetes</taxon>
        <taxon>Hypocreomycetidae</taxon>
        <taxon>Hypocreales</taxon>
        <taxon>Hypocreaceae</taxon>
        <taxon>Escovopsis</taxon>
    </lineage>
</organism>
<evidence type="ECO:0000259" key="1">
    <source>
        <dbReference type="Pfam" id="PF10469"/>
    </source>
</evidence>
<dbReference type="OrthoDB" id="277832at2759"/>
<evidence type="ECO:0000313" key="2">
    <source>
        <dbReference type="EMBL" id="KOS18797.1"/>
    </source>
</evidence>
<accession>A0A0M8MXG0</accession>